<keyword evidence="1" id="KW-1185">Reference proteome</keyword>
<reference evidence="2" key="1">
    <citation type="submission" date="2016-11" db="UniProtKB">
        <authorList>
            <consortium name="WormBaseParasite"/>
        </authorList>
    </citation>
    <scope>IDENTIFICATION</scope>
</reference>
<dbReference type="Proteomes" id="UP000095283">
    <property type="component" value="Unplaced"/>
</dbReference>
<evidence type="ECO:0000313" key="2">
    <source>
        <dbReference type="WBParaSite" id="Hba_02379"/>
    </source>
</evidence>
<protein>
    <submittedName>
        <fullName evidence="2">Uncharacterized protein</fullName>
    </submittedName>
</protein>
<name>A0A1I7WCE2_HETBA</name>
<dbReference type="AlphaFoldDB" id="A0A1I7WCE2"/>
<evidence type="ECO:0000313" key="1">
    <source>
        <dbReference type="Proteomes" id="UP000095283"/>
    </source>
</evidence>
<proteinExistence type="predicted"/>
<dbReference type="WBParaSite" id="Hba_02379">
    <property type="protein sequence ID" value="Hba_02379"/>
    <property type="gene ID" value="Hba_02379"/>
</dbReference>
<sequence>MMPSTSHRSAISKTAIFSQKNIISPAPRFKKAYMCLNWKGTVHLFVSLGFLKNLCKNGAKSVNFVSEPESMTYGLLSKMTIL</sequence>
<organism evidence="1 2">
    <name type="scientific">Heterorhabditis bacteriophora</name>
    <name type="common">Entomopathogenic nematode worm</name>
    <dbReference type="NCBI Taxonomy" id="37862"/>
    <lineage>
        <taxon>Eukaryota</taxon>
        <taxon>Metazoa</taxon>
        <taxon>Ecdysozoa</taxon>
        <taxon>Nematoda</taxon>
        <taxon>Chromadorea</taxon>
        <taxon>Rhabditida</taxon>
        <taxon>Rhabditina</taxon>
        <taxon>Rhabditomorpha</taxon>
        <taxon>Strongyloidea</taxon>
        <taxon>Heterorhabditidae</taxon>
        <taxon>Heterorhabditis</taxon>
    </lineage>
</organism>
<accession>A0A1I7WCE2</accession>